<dbReference type="SUPFAM" id="SSF69318">
    <property type="entry name" value="Integrin alpha N-terminal domain"/>
    <property type="match status" value="1"/>
</dbReference>
<feature type="non-terminal residue" evidence="2">
    <location>
        <position position="177"/>
    </location>
</feature>
<gene>
    <name evidence="2" type="ORF">OXD698_LOCUS51248</name>
</gene>
<name>A0A820P6K3_9BILA</name>
<dbReference type="EMBL" id="CAJOAZ010025964">
    <property type="protein sequence ID" value="CAF4397115.1"/>
    <property type="molecule type" value="Genomic_DNA"/>
</dbReference>
<evidence type="ECO:0000256" key="1">
    <source>
        <dbReference type="ARBA" id="ARBA00022729"/>
    </source>
</evidence>
<dbReference type="InterPro" id="IPR013517">
    <property type="entry name" value="FG-GAP"/>
</dbReference>
<organism evidence="2 3">
    <name type="scientific">Adineta steineri</name>
    <dbReference type="NCBI Taxonomy" id="433720"/>
    <lineage>
        <taxon>Eukaryota</taxon>
        <taxon>Metazoa</taxon>
        <taxon>Spiralia</taxon>
        <taxon>Gnathifera</taxon>
        <taxon>Rotifera</taxon>
        <taxon>Eurotatoria</taxon>
        <taxon>Bdelloidea</taxon>
        <taxon>Adinetida</taxon>
        <taxon>Adinetidae</taxon>
        <taxon>Adineta</taxon>
    </lineage>
</organism>
<dbReference type="Pfam" id="PF13517">
    <property type="entry name" value="FG-GAP_3"/>
    <property type="match status" value="2"/>
</dbReference>
<feature type="non-terminal residue" evidence="2">
    <location>
        <position position="1"/>
    </location>
</feature>
<evidence type="ECO:0000313" key="2">
    <source>
        <dbReference type="EMBL" id="CAF4397115.1"/>
    </source>
</evidence>
<sequence length="177" mass="18932">SIISRDFNNDSYLDIAATFAANDSIGILFGYNNGTFRQLIMYSVGYNSYPYEIVSADVNNDNILDIIVVNAGSNTIGVLLGLNNEMFAPVMTFSTGNSSSPYGGAAGDFNNDKNIDFVVANYLGNNIGVLLGFGNGSFAAVVTYSTEDGSRPQSVAIGDFNEDNILDIVVANYRLIN</sequence>
<dbReference type="InterPro" id="IPR028994">
    <property type="entry name" value="Integrin_alpha_N"/>
</dbReference>
<comment type="caution">
    <text evidence="2">The sequence shown here is derived from an EMBL/GenBank/DDBJ whole genome shotgun (WGS) entry which is preliminary data.</text>
</comment>
<proteinExistence type="predicted"/>
<reference evidence="2" key="1">
    <citation type="submission" date="2021-02" db="EMBL/GenBank/DDBJ databases">
        <authorList>
            <person name="Nowell W R."/>
        </authorList>
    </citation>
    <scope>NUCLEOTIDE SEQUENCE</scope>
</reference>
<keyword evidence="1" id="KW-0732">Signal</keyword>
<dbReference type="Proteomes" id="UP000663844">
    <property type="component" value="Unassembled WGS sequence"/>
</dbReference>
<evidence type="ECO:0000313" key="3">
    <source>
        <dbReference type="Proteomes" id="UP000663844"/>
    </source>
</evidence>
<dbReference type="PANTHER" id="PTHR46580">
    <property type="entry name" value="SENSOR KINASE-RELATED"/>
    <property type="match status" value="1"/>
</dbReference>
<evidence type="ECO:0008006" key="4">
    <source>
        <dbReference type="Google" id="ProtNLM"/>
    </source>
</evidence>
<dbReference type="Gene3D" id="2.130.10.130">
    <property type="entry name" value="Integrin alpha, N-terminal"/>
    <property type="match status" value="1"/>
</dbReference>
<dbReference type="AlphaFoldDB" id="A0A820P6K3"/>
<protein>
    <recommendedName>
        <fullName evidence="4">VCBS repeat-containing protein</fullName>
    </recommendedName>
</protein>
<accession>A0A820P6K3</accession>